<dbReference type="EMBL" id="FCQH01000012">
    <property type="protein sequence ID" value="CVL02229.1"/>
    <property type="molecule type" value="Genomic_DNA"/>
</dbReference>
<dbReference type="SUPFAM" id="SSF53335">
    <property type="entry name" value="S-adenosyl-L-methionine-dependent methyltransferases"/>
    <property type="match status" value="1"/>
</dbReference>
<dbReference type="FunFam" id="1.10.1200.10:FF:000005">
    <property type="entry name" value="Nonribosomal peptide synthetase 1"/>
    <property type="match status" value="1"/>
</dbReference>
<dbReference type="GO" id="GO:0043041">
    <property type="term" value="P:amino acid activation for nonribosomal peptide biosynthetic process"/>
    <property type="evidence" value="ECO:0007669"/>
    <property type="project" value="TreeGrafter"/>
</dbReference>
<proteinExistence type="predicted"/>
<dbReference type="GeneID" id="65087555"/>
<feature type="region of interest" description="Disordered" evidence="5">
    <location>
        <begin position="494"/>
        <end position="513"/>
    </location>
</feature>
<dbReference type="Proteomes" id="UP000184255">
    <property type="component" value="Unassembled WGS sequence"/>
</dbReference>
<dbReference type="GO" id="GO:0044550">
    <property type="term" value="P:secondary metabolite biosynthetic process"/>
    <property type="evidence" value="ECO:0007669"/>
    <property type="project" value="TreeGrafter"/>
</dbReference>
<keyword evidence="4" id="KW-0413">Isomerase</keyword>
<dbReference type="InterPro" id="IPR020845">
    <property type="entry name" value="AMP-binding_CS"/>
</dbReference>
<dbReference type="InterPro" id="IPR045851">
    <property type="entry name" value="AMP-bd_C_sf"/>
</dbReference>
<dbReference type="PANTHER" id="PTHR45527">
    <property type="entry name" value="NONRIBOSOMAL PEPTIDE SYNTHETASE"/>
    <property type="match status" value="1"/>
</dbReference>
<dbReference type="Pfam" id="PF00550">
    <property type="entry name" value="PP-binding"/>
    <property type="match status" value="1"/>
</dbReference>
<dbReference type="SUPFAM" id="SSF56801">
    <property type="entry name" value="Acetyl-CoA synthetase-like"/>
    <property type="match status" value="1"/>
</dbReference>
<dbReference type="PROSITE" id="PS50075">
    <property type="entry name" value="CARRIER"/>
    <property type="match status" value="1"/>
</dbReference>
<accession>A0A1L7TW43</accession>
<dbReference type="InterPro" id="IPR000873">
    <property type="entry name" value="AMP-dep_synth/lig_dom"/>
</dbReference>
<dbReference type="RefSeq" id="XP_041687503.1">
    <property type="nucleotide sequence ID" value="XM_041821754.1"/>
</dbReference>
<sequence length="1064" mass="116979">MVGHSDGASVPAKKPGASQIPAHDLDQVWEWNQSVPEEISRCVHDIIQERALLQPSAPAICAWDGDLTYAELDRLADGLASHLIGLGVSHGAIIPLFFEKSMWTTVSILAVLKTGAAFVVLDPSIPEQRLRTIFSQTKAQLVVTSMANETLSKRFAPQVVALGSHMIQELNEKEYRKPDVLPTPSSTMYLVFTSGSTGTPKGTILTHKNLASALHHQQSSLKITGNTRMYDFCSYSFDVFVCNTFATLSVGGCLCVPNELDRQNRLAASIASLKANTIDLTPSVSRILSPEQVPGLEQIIFGGEALRAEDVIPWWEKVRIVSLYGPCECTPNSTINSSPASPVEATSMGKGIGLNTWIAQADDHDSLVSLGSVGELLLEGPLLGLGYLNDAEKTAMAFIENPKWLSQGSSKYPGRSGRLYKTGDLVKHTADGGLLFISRKDEQVKVRGQRVELGEIEHAIRSHEQVKDAVVILINEENQDPWIAGFLTLQHDSQTVSPRREKSGSDRNMQHTDGWEQRFNDDYLSLVSMKPESIGRDFQGWTSMYDGSDIDKGEMNEWLDDTIASIRNGKPSGHVLEIGTGSGMILFNLLDGLESYTGLEPSGRAVEFVSEAAKSVPSAAGKVTMLKGTAAELARFSHTLSPSLVVLNSVIQYFPDQAYLLSTIQELVQLKGVKTIFLGDVRSLALHDEFLAARACHVTGGKATKHEFRRVMDDMRQAEAELLVDPGFFTQLPGKVDKIEHVEILPKRMRASNELSTYRYEAVIHVKAEGQPSRVVHEVDRIQWIDFQAENLSRESLLTLVRHGIATSSYIGVSNIQHSKSSFTSHIISCLLDQGREASDDDDADWLSMSRKSSQKQASMSALDLVELAEQAGCRVDLSWARQFSQRGGIDAIFHKQQPAKGESRVMFRFPTDHQDREIAALCSQPLLRQVRQEIQKELDQILRTRLPAYMVPRAIAVLDKIPLNDNGKVDRRALRAIMASQAAGREPATQPVSEAEGQIRDIWGEVLGIEPATIAPSDSFFKIGGNSIAAMKLVGLARKAGVELTVRHLLQHPRLQDLVRAVA</sequence>
<dbReference type="GO" id="GO:0005737">
    <property type="term" value="C:cytoplasm"/>
    <property type="evidence" value="ECO:0007669"/>
    <property type="project" value="TreeGrafter"/>
</dbReference>
<protein>
    <recommendedName>
        <fullName evidence="6">Carrier domain-containing protein</fullName>
    </recommendedName>
</protein>
<dbReference type="VEuPathDB" id="FungiDB:FMAN_08295"/>
<dbReference type="GO" id="GO:0016874">
    <property type="term" value="F:ligase activity"/>
    <property type="evidence" value="ECO:0007669"/>
    <property type="project" value="UniProtKB-KW"/>
</dbReference>
<organism evidence="7 8">
    <name type="scientific">Fusarium mangiferae</name>
    <name type="common">Mango malformation disease fungus</name>
    <dbReference type="NCBI Taxonomy" id="192010"/>
    <lineage>
        <taxon>Eukaryota</taxon>
        <taxon>Fungi</taxon>
        <taxon>Dikarya</taxon>
        <taxon>Ascomycota</taxon>
        <taxon>Pezizomycotina</taxon>
        <taxon>Sordariomycetes</taxon>
        <taxon>Hypocreomycetidae</taxon>
        <taxon>Hypocreales</taxon>
        <taxon>Nectriaceae</taxon>
        <taxon>Fusarium</taxon>
        <taxon>Fusarium fujikuroi species complex</taxon>
    </lineage>
</organism>
<dbReference type="InterPro" id="IPR036736">
    <property type="entry name" value="ACP-like_sf"/>
</dbReference>
<evidence type="ECO:0000259" key="6">
    <source>
        <dbReference type="PROSITE" id="PS50075"/>
    </source>
</evidence>
<keyword evidence="3" id="KW-0436">Ligase</keyword>
<dbReference type="Gene3D" id="1.10.1200.10">
    <property type="entry name" value="ACP-like"/>
    <property type="match status" value="1"/>
</dbReference>
<dbReference type="InterPro" id="IPR006162">
    <property type="entry name" value="Ppantetheine_attach_site"/>
</dbReference>
<dbReference type="Gene3D" id="3.40.50.150">
    <property type="entry name" value="Vaccinia Virus protein VP39"/>
    <property type="match status" value="1"/>
</dbReference>
<gene>
    <name evidence="7" type="ORF">FMAN_08295</name>
</gene>
<feature type="compositionally biased region" description="Basic and acidic residues" evidence="5">
    <location>
        <begin position="498"/>
        <end position="513"/>
    </location>
</feature>
<dbReference type="SUPFAM" id="SSF47336">
    <property type="entry name" value="ACP-like"/>
    <property type="match status" value="1"/>
</dbReference>
<name>A0A1L7TW43_FUSMA</name>
<dbReference type="GO" id="GO:0031177">
    <property type="term" value="F:phosphopantetheine binding"/>
    <property type="evidence" value="ECO:0007669"/>
    <property type="project" value="TreeGrafter"/>
</dbReference>
<keyword evidence="1" id="KW-0596">Phosphopantetheine</keyword>
<evidence type="ECO:0000313" key="8">
    <source>
        <dbReference type="Proteomes" id="UP000184255"/>
    </source>
</evidence>
<dbReference type="Gene3D" id="3.40.50.980">
    <property type="match status" value="2"/>
</dbReference>
<dbReference type="Gene3D" id="2.30.38.10">
    <property type="entry name" value="Luciferase, Domain 3"/>
    <property type="match status" value="1"/>
</dbReference>
<dbReference type="Pfam" id="PF08241">
    <property type="entry name" value="Methyltransf_11"/>
    <property type="match status" value="1"/>
</dbReference>
<dbReference type="InterPro" id="IPR009081">
    <property type="entry name" value="PP-bd_ACP"/>
</dbReference>
<dbReference type="InterPro" id="IPR029063">
    <property type="entry name" value="SAM-dependent_MTases_sf"/>
</dbReference>
<dbReference type="Gene3D" id="3.30.300.30">
    <property type="match status" value="2"/>
</dbReference>
<dbReference type="InterPro" id="IPR010071">
    <property type="entry name" value="AA_adenyl_dom"/>
</dbReference>
<dbReference type="NCBIfam" id="TIGR01733">
    <property type="entry name" value="AA-adenyl-dom"/>
    <property type="match status" value="1"/>
</dbReference>
<evidence type="ECO:0000256" key="1">
    <source>
        <dbReference type="ARBA" id="ARBA00022450"/>
    </source>
</evidence>
<evidence type="ECO:0000313" key="7">
    <source>
        <dbReference type="EMBL" id="CVL02229.1"/>
    </source>
</evidence>
<comment type="caution">
    <text evidence="7">The sequence shown here is derived from an EMBL/GenBank/DDBJ whole genome shotgun (WGS) entry which is preliminary data.</text>
</comment>
<evidence type="ECO:0000256" key="5">
    <source>
        <dbReference type="SAM" id="MobiDB-lite"/>
    </source>
</evidence>
<keyword evidence="8" id="KW-1185">Reference proteome</keyword>
<dbReference type="AlphaFoldDB" id="A0A1L7TW43"/>
<dbReference type="PROSITE" id="PS00012">
    <property type="entry name" value="PHOSPHOPANTETHEINE"/>
    <property type="match status" value="1"/>
</dbReference>
<reference evidence="8" key="1">
    <citation type="journal article" date="2016" name="Genome Biol. Evol.">
        <title>Comparative 'omics' of the Fusarium fujikuroi species complex highlights differences in genetic potential and metabolite synthesis.</title>
        <authorList>
            <person name="Niehaus E.-M."/>
            <person name="Muensterkoetter M."/>
            <person name="Proctor R.H."/>
            <person name="Brown D.W."/>
            <person name="Sharon A."/>
            <person name="Idan Y."/>
            <person name="Oren-Young L."/>
            <person name="Sieber C.M."/>
            <person name="Novak O."/>
            <person name="Pencik A."/>
            <person name="Tarkowska D."/>
            <person name="Hromadova K."/>
            <person name="Freeman S."/>
            <person name="Maymon M."/>
            <person name="Elazar M."/>
            <person name="Youssef S.A."/>
            <person name="El-Shabrawy E.S.M."/>
            <person name="Shalaby A.B.A."/>
            <person name="Houterman P."/>
            <person name="Brock N.L."/>
            <person name="Burkhardt I."/>
            <person name="Tsavkelova E.A."/>
            <person name="Dickschat J.S."/>
            <person name="Galuszka P."/>
            <person name="Gueldener U."/>
            <person name="Tudzynski B."/>
        </authorList>
    </citation>
    <scope>NUCLEOTIDE SEQUENCE [LARGE SCALE GENOMIC DNA]</scope>
    <source>
        <strain evidence="8">MRC7560</strain>
    </source>
</reference>
<keyword evidence="2" id="KW-0597">Phosphoprotein</keyword>
<dbReference type="PANTHER" id="PTHR45527:SF1">
    <property type="entry name" value="FATTY ACID SYNTHASE"/>
    <property type="match status" value="1"/>
</dbReference>
<evidence type="ECO:0000256" key="3">
    <source>
        <dbReference type="ARBA" id="ARBA00022598"/>
    </source>
</evidence>
<dbReference type="CDD" id="cd05918">
    <property type="entry name" value="A_NRPS_SidN3_like"/>
    <property type="match status" value="1"/>
</dbReference>
<dbReference type="Pfam" id="PF00501">
    <property type="entry name" value="AMP-binding"/>
    <property type="match status" value="1"/>
</dbReference>
<feature type="domain" description="Carrier" evidence="6">
    <location>
        <begin position="991"/>
        <end position="1064"/>
    </location>
</feature>
<dbReference type="FunFam" id="3.40.50.12780:FF:000014">
    <property type="entry name" value="Nonribosomal peptide synthetase 1"/>
    <property type="match status" value="1"/>
</dbReference>
<evidence type="ECO:0000256" key="4">
    <source>
        <dbReference type="ARBA" id="ARBA00023235"/>
    </source>
</evidence>
<dbReference type="InterPro" id="IPR013216">
    <property type="entry name" value="Methyltransf_11"/>
</dbReference>
<dbReference type="GO" id="GO:0008757">
    <property type="term" value="F:S-adenosylmethionine-dependent methyltransferase activity"/>
    <property type="evidence" value="ECO:0007669"/>
    <property type="project" value="InterPro"/>
</dbReference>
<evidence type="ECO:0000256" key="2">
    <source>
        <dbReference type="ARBA" id="ARBA00022553"/>
    </source>
</evidence>
<dbReference type="GO" id="GO:0016853">
    <property type="term" value="F:isomerase activity"/>
    <property type="evidence" value="ECO:0007669"/>
    <property type="project" value="UniProtKB-KW"/>
</dbReference>
<dbReference type="PROSITE" id="PS00455">
    <property type="entry name" value="AMP_BINDING"/>
    <property type="match status" value="1"/>
</dbReference>